<reference evidence="2" key="1">
    <citation type="submission" date="2016-03" db="EMBL/GenBank/DDBJ databases">
        <authorList>
            <person name="Ploux O."/>
        </authorList>
    </citation>
    <scope>NUCLEOTIDE SEQUENCE</scope>
    <source>
        <strain evidence="2">UC10</strain>
    </source>
</reference>
<dbReference type="AlphaFoldDB" id="A0A1Y5PSQ4"/>
<organism evidence="2">
    <name type="scientific">uncultured Sphingopyxis sp</name>
    <dbReference type="NCBI Taxonomy" id="310581"/>
    <lineage>
        <taxon>Bacteria</taxon>
        <taxon>Pseudomonadati</taxon>
        <taxon>Pseudomonadota</taxon>
        <taxon>Alphaproteobacteria</taxon>
        <taxon>Sphingomonadales</taxon>
        <taxon>Sphingomonadaceae</taxon>
        <taxon>Sphingopyxis</taxon>
        <taxon>environmental samples</taxon>
    </lineage>
</organism>
<feature type="transmembrane region" description="Helical" evidence="1">
    <location>
        <begin position="105"/>
        <end position="124"/>
    </location>
</feature>
<keyword evidence="1" id="KW-1133">Transmembrane helix</keyword>
<feature type="transmembrane region" description="Helical" evidence="1">
    <location>
        <begin position="136"/>
        <end position="159"/>
    </location>
</feature>
<evidence type="ECO:0008006" key="3">
    <source>
        <dbReference type="Google" id="ProtNLM"/>
    </source>
</evidence>
<sequence length="161" mass="16637">MEPVLTAAAAWLDAAGIGPWARGSALVYPVANTLHLLGLVMLVGGIGVVDLRIVGLWRRLPMAELSRALTPVAVAGLVLMAASGTILFAADGAALARSAIFERKLVIIAAALANAAAFRWAWGARMARWTGPVPRAARAMAGASLLLWLAAGASGRWIAYG</sequence>
<proteinExistence type="predicted"/>
<evidence type="ECO:0000256" key="1">
    <source>
        <dbReference type="SAM" id="Phobius"/>
    </source>
</evidence>
<protein>
    <recommendedName>
        <fullName evidence="3">DUF2214 domain-containing protein</fullName>
    </recommendedName>
</protein>
<feature type="transmembrane region" description="Helical" evidence="1">
    <location>
        <begin position="33"/>
        <end position="57"/>
    </location>
</feature>
<keyword evidence="1" id="KW-0472">Membrane</keyword>
<dbReference type="KEGG" id="sphu:SPPYR_1900"/>
<dbReference type="EMBL" id="LT598653">
    <property type="protein sequence ID" value="SBV33020.1"/>
    <property type="molecule type" value="Genomic_DNA"/>
</dbReference>
<keyword evidence="1" id="KW-0812">Transmembrane</keyword>
<evidence type="ECO:0000313" key="2">
    <source>
        <dbReference type="EMBL" id="SBV33020.1"/>
    </source>
</evidence>
<dbReference type="RefSeq" id="WP_295326658.1">
    <property type="nucleotide sequence ID" value="NZ_LT598653.1"/>
</dbReference>
<feature type="transmembrane region" description="Helical" evidence="1">
    <location>
        <begin position="69"/>
        <end position="90"/>
    </location>
</feature>
<accession>A0A1Y5PSQ4</accession>
<name>A0A1Y5PSQ4_9SPHN</name>
<gene>
    <name evidence="2" type="ORF">SPPYR_1900</name>
</gene>